<accession>A0A843WL43</accession>
<reference evidence="2" key="1">
    <citation type="submission" date="2017-07" db="EMBL/GenBank/DDBJ databases">
        <title>Taro Niue Genome Assembly and Annotation.</title>
        <authorList>
            <person name="Atibalentja N."/>
            <person name="Keating K."/>
            <person name="Fields C.J."/>
        </authorList>
    </citation>
    <scope>NUCLEOTIDE SEQUENCE</scope>
    <source>
        <strain evidence="2">Niue_2</strain>
        <tissue evidence="2">Leaf</tissue>
    </source>
</reference>
<name>A0A843WL43_COLES</name>
<dbReference type="Proteomes" id="UP000652761">
    <property type="component" value="Unassembled WGS sequence"/>
</dbReference>
<gene>
    <name evidence="2" type="ORF">Taro_045109</name>
</gene>
<evidence type="ECO:0000256" key="1">
    <source>
        <dbReference type="SAM" id="MobiDB-lite"/>
    </source>
</evidence>
<dbReference type="EMBL" id="NMUH01005228">
    <property type="protein sequence ID" value="MQM12193.1"/>
    <property type="molecule type" value="Genomic_DNA"/>
</dbReference>
<proteinExistence type="predicted"/>
<evidence type="ECO:0000313" key="3">
    <source>
        <dbReference type="Proteomes" id="UP000652761"/>
    </source>
</evidence>
<feature type="compositionally biased region" description="Basic residues" evidence="1">
    <location>
        <begin position="38"/>
        <end position="47"/>
    </location>
</feature>
<evidence type="ECO:0000313" key="2">
    <source>
        <dbReference type="EMBL" id="MQM12193.1"/>
    </source>
</evidence>
<dbReference type="AlphaFoldDB" id="A0A843WL43"/>
<feature type="region of interest" description="Disordered" evidence="1">
    <location>
        <begin position="1"/>
        <end position="76"/>
    </location>
</feature>
<comment type="caution">
    <text evidence="2">The sequence shown here is derived from an EMBL/GenBank/DDBJ whole genome shotgun (WGS) entry which is preliminary data.</text>
</comment>
<feature type="compositionally biased region" description="Low complexity" evidence="1">
    <location>
        <begin position="67"/>
        <end position="76"/>
    </location>
</feature>
<protein>
    <submittedName>
        <fullName evidence="2">Uncharacterized protein</fullName>
    </submittedName>
</protein>
<organism evidence="2 3">
    <name type="scientific">Colocasia esculenta</name>
    <name type="common">Wild taro</name>
    <name type="synonym">Arum esculentum</name>
    <dbReference type="NCBI Taxonomy" id="4460"/>
    <lineage>
        <taxon>Eukaryota</taxon>
        <taxon>Viridiplantae</taxon>
        <taxon>Streptophyta</taxon>
        <taxon>Embryophyta</taxon>
        <taxon>Tracheophyta</taxon>
        <taxon>Spermatophyta</taxon>
        <taxon>Magnoliopsida</taxon>
        <taxon>Liliopsida</taxon>
        <taxon>Araceae</taxon>
        <taxon>Aroideae</taxon>
        <taxon>Colocasieae</taxon>
        <taxon>Colocasia</taxon>
    </lineage>
</organism>
<sequence>MQTRVSSPVGPRGTLSATGISGDHRGSSASGGQCSRRPQYHHRRSRKGALGDVRRGFAAPPLPCRAPAPSLAVSIY</sequence>
<keyword evidence="3" id="KW-1185">Reference proteome</keyword>